<evidence type="ECO:0000313" key="2">
    <source>
        <dbReference type="Proteomes" id="UP000681794"/>
    </source>
</evidence>
<protein>
    <submittedName>
        <fullName evidence="1">Helicase associated domain protein</fullName>
    </submittedName>
</protein>
<name>A0ACD1E1I9_9MICO</name>
<dbReference type="Proteomes" id="UP000681794">
    <property type="component" value="Chromosome"/>
</dbReference>
<evidence type="ECO:0000313" key="1">
    <source>
        <dbReference type="EMBL" id="QWS32611.1"/>
    </source>
</evidence>
<dbReference type="EMBL" id="CP076544">
    <property type="protein sequence ID" value="QWS32611.1"/>
    <property type="molecule type" value="Genomic_DNA"/>
</dbReference>
<proteinExistence type="predicted"/>
<sequence>MPAPTPALALLRSEYEALSALPTRQLTLDQRRSIDYFFADIDETAAVEPFVRRWILRVHGLDAFVAQHARMPRADSRRPRPATDEQALVDTVAYFRQAHASGGYLDYQKRRLEAVPGFAWSPRDSTWSARFAEHQEFWEANGFAPRRRSSDPAEVRIGRWVAHQRALESRGQLRADRAARLRAARYRVL</sequence>
<reference evidence="1" key="1">
    <citation type="submission" date="2021-06" db="EMBL/GenBank/DDBJ databases">
        <authorList>
            <person name="Ellington A.J."/>
            <person name="Bryan N.C."/>
            <person name="Christner B.C."/>
            <person name="Reisch C.R."/>
        </authorList>
    </citation>
    <scope>NUCLEOTIDE SEQUENCE</scope>
    <source>
        <strain evidence="1">L6-1</strain>
    </source>
</reference>
<gene>
    <name evidence="1" type="ORF">KM842_09940</name>
</gene>
<organism evidence="1 2">
    <name type="scientific">Curtobacterium aetherium</name>
    <dbReference type="NCBI Taxonomy" id="2841594"/>
    <lineage>
        <taxon>Bacteria</taxon>
        <taxon>Bacillati</taxon>
        <taxon>Actinomycetota</taxon>
        <taxon>Actinomycetes</taxon>
        <taxon>Micrococcales</taxon>
        <taxon>Microbacteriaceae</taxon>
        <taxon>Curtobacterium</taxon>
    </lineage>
</organism>
<accession>A0ACD1E1I9</accession>
<keyword evidence="2" id="KW-1185">Reference proteome</keyword>